<keyword evidence="4" id="KW-0479">Metal-binding</keyword>
<keyword evidence="8" id="KW-1185">Reference proteome</keyword>
<dbReference type="PROSITE" id="PS00444">
    <property type="entry name" value="POLYPRENYL_SYNTHASE_2"/>
    <property type="match status" value="1"/>
</dbReference>
<evidence type="ECO:0000256" key="3">
    <source>
        <dbReference type="ARBA" id="ARBA00022679"/>
    </source>
</evidence>
<comment type="caution">
    <text evidence="7">The sequence shown here is derived from an EMBL/GenBank/DDBJ whole genome shotgun (WGS) entry which is preliminary data.</text>
</comment>
<protein>
    <submittedName>
        <fullName evidence="7">Polyprenyl synthetase family protein</fullName>
    </submittedName>
</protein>
<keyword evidence="3 6" id="KW-0808">Transferase</keyword>
<dbReference type="SUPFAM" id="SSF48576">
    <property type="entry name" value="Terpenoid synthases"/>
    <property type="match status" value="1"/>
</dbReference>
<comment type="similarity">
    <text evidence="2 6">Belongs to the FPP/GGPP synthase family.</text>
</comment>
<organism evidence="7 8">
    <name type="scientific">Fusibacter paucivorans</name>
    <dbReference type="NCBI Taxonomy" id="76009"/>
    <lineage>
        <taxon>Bacteria</taxon>
        <taxon>Bacillati</taxon>
        <taxon>Bacillota</taxon>
        <taxon>Clostridia</taxon>
        <taxon>Eubacteriales</taxon>
        <taxon>Eubacteriales Family XII. Incertae Sedis</taxon>
        <taxon>Fusibacter</taxon>
    </lineage>
</organism>
<dbReference type="InterPro" id="IPR033749">
    <property type="entry name" value="Polyprenyl_synt_CS"/>
</dbReference>
<dbReference type="Gene3D" id="1.10.600.10">
    <property type="entry name" value="Farnesyl Diphosphate Synthase"/>
    <property type="match status" value="1"/>
</dbReference>
<evidence type="ECO:0000256" key="4">
    <source>
        <dbReference type="ARBA" id="ARBA00022723"/>
    </source>
</evidence>
<dbReference type="InterPro" id="IPR000092">
    <property type="entry name" value="Polyprenyl_synt"/>
</dbReference>
<evidence type="ECO:0000256" key="5">
    <source>
        <dbReference type="ARBA" id="ARBA00022842"/>
    </source>
</evidence>
<evidence type="ECO:0000313" key="8">
    <source>
        <dbReference type="Proteomes" id="UP000746471"/>
    </source>
</evidence>
<dbReference type="Proteomes" id="UP000746471">
    <property type="component" value="Unassembled WGS sequence"/>
</dbReference>
<name>A0ABS5PQC5_9FIRM</name>
<gene>
    <name evidence="7" type="ORF">KHM83_11820</name>
</gene>
<sequence>MSYNINEVSDSVASEIEKVKKRIKDHSQAKFQEVQIIIDAILKLNGKMLRPQFLIVSANFGTYESDRMVNLASAIELLHMATLVHDDIVDDAEIRRNQQSVQSKFGKDMAVYTGDYLLSKSLSVFKAKDYDNEKIAKLAKVIERICESELLQYFNRYHTMTVRNYLRVISGKTAALFSLSMYLGAVESGCSETLANSLGKIGYEIGIAFQIIDDILDFSTDAETVGKTVQHDVKNGYYTLPVIYAFEGQRVTFSQLSPLAIGMQIEQHDGIEKSRILARKYTDKAFQRIDRLPDVPYKSLLRNMAEKMLVRVY</sequence>
<dbReference type="InterPro" id="IPR008949">
    <property type="entry name" value="Isoprenoid_synthase_dom_sf"/>
</dbReference>
<accession>A0ABS5PQC5</accession>
<comment type="cofactor">
    <cofactor evidence="1">
        <name>Mg(2+)</name>
        <dbReference type="ChEBI" id="CHEBI:18420"/>
    </cofactor>
</comment>
<dbReference type="Pfam" id="PF00348">
    <property type="entry name" value="polyprenyl_synt"/>
    <property type="match status" value="1"/>
</dbReference>
<dbReference type="SFLD" id="SFLDS00005">
    <property type="entry name" value="Isoprenoid_Synthase_Type_I"/>
    <property type="match status" value="1"/>
</dbReference>
<proteinExistence type="inferred from homology"/>
<dbReference type="PANTHER" id="PTHR12001:SF69">
    <property type="entry name" value="ALL TRANS-POLYPRENYL-DIPHOSPHATE SYNTHASE PDSS1"/>
    <property type="match status" value="1"/>
</dbReference>
<reference evidence="7 8" key="1">
    <citation type="submission" date="2021-05" db="EMBL/GenBank/DDBJ databases">
        <title>Fusibacter ferrireducens sp. nov., an anaerobic, sulfur- and Fe-reducing bacterium isolated from the mangrove sediment.</title>
        <authorList>
            <person name="Qiu D."/>
        </authorList>
    </citation>
    <scope>NUCLEOTIDE SEQUENCE [LARGE SCALE GENOMIC DNA]</scope>
    <source>
        <strain evidence="7 8">DSM 12116</strain>
    </source>
</reference>
<dbReference type="RefSeq" id="WP_213237230.1">
    <property type="nucleotide sequence ID" value="NZ_JAHBCL010000019.1"/>
</dbReference>
<keyword evidence="5" id="KW-0460">Magnesium</keyword>
<evidence type="ECO:0000313" key="7">
    <source>
        <dbReference type="EMBL" id="MBS7527369.1"/>
    </source>
</evidence>
<evidence type="ECO:0000256" key="2">
    <source>
        <dbReference type="ARBA" id="ARBA00006706"/>
    </source>
</evidence>
<dbReference type="CDD" id="cd00685">
    <property type="entry name" value="Trans_IPPS_HT"/>
    <property type="match status" value="1"/>
</dbReference>
<dbReference type="EMBL" id="JAHBCL010000019">
    <property type="protein sequence ID" value="MBS7527369.1"/>
    <property type="molecule type" value="Genomic_DNA"/>
</dbReference>
<evidence type="ECO:0000256" key="1">
    <source>
        <dbReference type="ARBA" id="ARBA00001946"/>
    </source>
</evidence>
<evidence type="ECO:0000256" key="6">
    <source>
        <dbReference type="RuleBase" id="RU004466"/>
    </source>
</evidence>
<dbReference type="PANTHER" id="PTHR12001">
    <property type="entry name" value="GERANYLGERANYL PYROPHOSPHATE SYNTHASE"/>
    <property type="match status" value="1"/>
</dbReference>